<evidence type="ECO:0000256" key="1">
    <source>
        <dbReference type="SAM" id="MobiDB-lite"/>
    </source>
</evidence>
<feature type="compositionally biased region" description="Polar residues" evidence="1">
    <location>
        <begin position="146"/>
        <end position="155"/>
    </location>
</feature>
<comment type="caution">
    <text evidence="2">The sequence shown here is derived from an EMBL/GenBank/DDBJ whole genome shotgun (WGS) entry which is preliminary data.</text>
</comment>
<feature type="region of interest" description="Disordered" evidence="1">
    <location>
        <begin position="1"/>
        <end position="155"/>
    </location>
</feature>
<dbReference type="Proteomes" id="UP001432322">
    <property type="component" value="Unassembled WGS sequence"/>
</dbReference>
<evidence type="ECO:0000313" key="2">
    <source>
        <dbReference type="EMBL" id="GMT36096.1"/>
    </source>
</evidence>
<gene>
    <name evidence="2" type="ORF">PFISCL1PPCAC_27393</name>
</gene>
<protein>
    <submittedName>
        <fullName evidence="2">Uncharacterized protein</fullName>
    </submittedName>
</protein>
<accession>A0AAV5WY59</accession>
<feature type="compositionally biased region" description="Basic and acidic residues" evidence="1">
    <location>
        <begin position="116"/>
        <end position="128"/>
    </location>
</feature>
<feature type="compositionally biased region" description="Basic and acidic residues" evidence="1">
    <location>
        <begin position="1"/>
        <end position="16"/>
    </location>
</feature>
<reference evidence="2" key="1">
    <citation type="submission" date="2023-10" db="EMBL/GenBank/DDBJ databases">
        <title>Genome assembly of Pristionchus species.</title>
        <authorList>
            <person name="Yoshida K."/>
            <person name="Sommer R.J."/>
        </authorList>
    </citation>
    <scope>NUCLEOTIDE SEQUENCE</scope>
    <source>
        <strain evidence="2">RS5133</strain>
    </source>
</reference>
<feature type="non-terminal residue" evidence="2">
    <location>
        <position position="155"/>
    </location>
</feature>
<dbReference type="AlphaFoldDB" id="A0AAV5WY59"/>
<dbReference type="EMBL" id="BTSY01000007">
    <property type="protein sequence ID" value="GMT36096.1"/>
    <property type="molecule type" value="Genomic_DNA"/>
</dbReference>
<name>A0AAV5WY59_9BILA</name>
<sequence length="155" mass="17567">SGRSMGETEGRTERVHRPTQPPPTSAVVSSEVRRARMDCVLLSRSSHATPRSASYSRPKLRSLSARPPRSNSANRLKEQAEADEKEKRAMAEAAFQAWIKRKADAPRQPRASPSREQIEQFTKEDKRQRVLNVWHNKVQRTKPETRSPSSPVENG</sequence>
<feature type="non-terminal residue" evidence="2">
    <location>
        <position position="1"/>
    </location>
</feature>
<evidence type="ECO:0000313" key="3">
    <source>
        <dbReference type="Proteomes" id="UP001432322"/>
    </source>
</evidence>
<feature type="compositionally biased region" description="Basic and acidic residues" evidence="1">
    <location>
        <begin position="75"/>
        <end position="90"/>
    </location>
</feature>
<feature type="compositionally biased region" description="Polar residues" evidence="1">
    <location>
        <begin position="43"/>
        <end position="55"/>
    </location>
</feature>
<organism evidence="2 3">
    <name type="scientific">Pristionchus fissidentatus</name>
    <dbReference type="NCBI Taxonomy" id="1538716"/>
    <lineage>
        <taxon>Eukaryota</taxon>
        <taxon>Metazoa</taxon>
        <taxon>Ecdysozoa</taxon>
        <taxon>Nematoda</taxon>
        <taxon>Chromadorea</taxon>
        <taxon>Rhabditida</taxon>
        <taxon>Rhabditina</taxon>
        <taxon>Diplogasteromorpha</taxon>
        <taxon>Diplogasteroidea</taxon>
        <taxon>Neodiplogasteridae</taxon>
        <taxon>Pristionchus</taxon>
    </lineage>
</organism>
<keyword evidence="3" id="KW-1185">Reference proteome</keyword>
<proteinExistence type="predicted"/>